<accession>A0A9W9R373</accession>
<reference evidence="3" key="1">
    <citation type="submission" date="2022-12" db="EMBL/GenBank/DDBJ databases">
        <authorList>
            <person name="Petersen C."/>
        </authorList>
    </citation>
    <scope>NUCLEOTIDE SEQUENCE</scope>
    <source>
        <strain evidence="3">IBT 35673</strain>
    </source>
</reference>
<sequence>MHSLSTSFLALSMLSSTVSSQGTARVWTHFYPNCPGDTFTKLDTYENYEENAPSQDITVNSCKNIAVPSYEHSLVSAVSIDAELLTHDHDLPFLEGGSGCNITVHEVPECIDEPLITKEIRNGVEISQCEKRAFAAYSQIWVNLICDEDSPLHEDKIPTPGKAAQKQANVQQGVPTNQPDAPVRAEKQTSVDDINNIQTPGSNSDTWRVAQTTDNQREPAQESRVNNAGHSESEHIVHEMMELLKNKTSQIVSAKNNGTQHFNFSHGNGTAAGNRTMMARRRLSVLRNRVARLI</sequence>
<evidence type="ECO:0000313" key="4">
    <source>
        <dbReference type="Proteomes" id="UP001147695"/>
    </source>
</evidence>
<evidence type="ECO:0000256" key="1">
    <source>
        <dbReference type="SAM" id="MobiDB-lite"/>
    </source>
</evidence>
<reference evidence="3" key="2">
    <citation type="journal article" date="2023" name="IMA Fungus">
        <title>Comparative genomic study of the Penicillium genus elucidates a diverse pangenome and 15 lateral gene transfer events.</title>
        <authorList>
            <person name="Petersen C."/>
            <person name="Sorensen T."/>
            <person name="Nielsen M.R."/>
            <person name="Sondergaard T.E."/>
            <person name="Sorensen J.L."/>
            <person name="Fitzpatrick D.A."/>
            <person name="Frisvad J.C."/>
            <person name="Nielsen K.L."/>
        </authorList>
    </citation>
    <scope>NUCLEOTIDE SEQUENCE</scope>
    <source>
        <strain evidence="3">IBT 35673</strain>
    </source>
</reference>
<feature type="region of interest" description="Disordered" evidence="1">
    <location>
        <begin position="212"/>
        <end position="231"/>
    </location>
</feature>
<evidence type="ECO:0000256" key="2">
    <source>
        <dbReference type="SAM" id="SignalP"/>
    </source>
</evidence>
<feature type="signal peptide" evidence="2">
    <location>
        <begin position="1"/>
        <end position="20"/>
    </location>
</feature>
<organism evidence="3 4">
    <name type="scientific">Penicillium brevicompactum</name>
    <dbReference type="NCBI Taxonomy" id="5074"/>
    <lineage>
        <taxon>Eukaryota</taxon>
        <taxon>Fungi</taxon>
        <taxon>Dikarya</taxon>
        <taxon>Ascomycota</taxon>
        <taxon>Pezizomycotina</taxon>
        <taxon>Eurotiomycetes</taxon>
        <taxon>Eurotiomycetidae</taxon>
        <taxon>Eurotiales</taxon>
        <taxon>Aspergillaceae</taxon>
        <taxon>Penicillium</taxon>
    </lineage>
</organism>
<feature type="compositionally biased region" description="Polar residues" evidence="1">
    <location>
        <begin position="166"/>
        <end position="179"/>
    </location>
</feature>
<name>A0A9W9R373_PENBR</name>
<comment type="caution">
    <text evidence="3">The sequence shown here is derived from an EMBL/GenBank/DDBJ whole genome shotgun (WGS) entry which is preliminary data.</text>
</comment>
<dbReference type="AlphaFoldDB" id="A0A9W9R373"/>
<feature type="compositionally biased region" description="Polar residues" evidence="1">
    <location>
        <begin position="191"/>
        <end position="207"/>
    </location>
</feature>
<keyword evidence="2" id="KW-0732">Signal</keyword>
<dbReference type="EMBL" id="JAPZBQ010000001">
    <property type="protein sequence ID" value="KAJ5352095.1"/>
    <property type="molecule type" value="Genomic_DNA"/>
</dbReference>
<gene>
    <name evidence="3" type="ORF">N7452_001069</name>
</gene>
<dbReference type="Proteomes" id="UP001147695">
    <property type="component" value="Unassembled WGS sequence"/>
</dbReference>
<proteinExistence type="predicted"/>
<feature type="chain" id="PRO_5040959779" evidence="2">
    <location>
        <begin position="21"/>
        <end position="294"/>
    </location>
</feature>
<protein>
    <submittedName>
        <fullName evidence="3">Uncharacterized protein</fullName>
    </submittedName>
</protein>
<feature type="region of interest" description="Disordered" evidence="1">
    <location>
        <begin position="153"/>
        <end position="207"/>
    </location>
</feature>
<evidence type="ECO:0000313" key="3">
    <source>
        <dbReference type="EMBL" id="KAJ5352095.1"/>
    </source>
</evidence>